<proteinExistence type="predicted"/>
<dbReference type="RefSeq" id="WP_103467855.1">
    <property type="nucleotide sequence ID" value="NZ_JARBEV010000039.1"/>
</dbReference>
<dbReference type="Proteomes" id="UP000313312">
    <property type="component" value="Unassembled WGS sequence"/>
</dbReference>
<protein>
    <submittedName>
        <fullName evidence="4">TetR/AcrR family transcriptional regulator</fullName>
    </submittedName>
</protein>
<reference evidence="4 5" key="1">
    <citation type="submission" date="2018-05" db="EMBL/GenBank/DDBJ databases">
        <title>Lactobacillus sanfranciscensis Ah4 draft denome sequence.</title>
        <authorList>
            <person name="Zhang G."/>
        </authorList>
    </citation>
    <scope>NUCLEOTIDE SEQUENCE [LARGE SCALE GENOMIC DNA]</scope>
    <source>
        <strain evidence="4 5">Ah4</strain>
    </source>
</reference>
<dbReference type="InterPro" id="IPR009057">
    <property type="entry name" value="Homeodomain-like_sf"/>
</dbReference>
<evidence type="ECO:0000313" key="5">
    <source>
        <dbReference type="Proteomes" id="UP000313312"/>
    </source>
</evidence>
<dbReference type="InterPro" id="IPR050624">
    <property type="entry name" value="HTH-type_Tx_Regulator"/>
</dbReference>
<dbReference type="InterPro" id="IPR001647">
    <property type="entry name" value="HTH_TetR"/>
</dbReference>
<evidence type="ECO:0000313" key="4">
    <source>
        <dbReference type="EMBL" id="TNK89783.1"/>
    </source>
</evidence>
<evidence type="ECO:0000256" key="1">
    <source>
        <dbReference type="ARBA" id="ARBA00023125"/>
    </source>
</evidence>
<dbReference type="SUPFAM" id="SSF46689">
    <property type="entry name" value="Homeodomain-like"/>
    <property type="match status" value="1"/>
</dbReference>
<dbReference type="GO" id="GO:0003677">
    <property type="term" value="F:DNA binding"/>
    <property type="evidence" value="ECO:0007669"/>
    <property type="project" value="UniProtKB-UniRule"/>
</dbReference>
<dbReference type="PANTHER" id="PTHR43479">
    <property type="entry name" value="ACREF/ENVCD OPERON REPRESSOR-RELATED"/>
    <property type="match status" value="1"/>
</dbReference>
<dbReference type="Pfam" id="PF00440">
    <property type="entry name" value="TetR_N"/>
    <property type="match status" value="1"/>
</dbReference>
<accession>A0A5C4TJ29</accession>
<dbReference type="Gene3D" id="1.10.357.10">
    <property type="entry name" value="Tetracycline Repressor, domain 2"/>
    <property type="match status" value="1"/>
</dbReference>
<dbReference type="AlphaFoldDB" id="A0A5C4TJ29"/>
<gene>
    <name evidence="4" type="ORF">DID87_06880</name>
</gene>
<evidence type="ECO:0000259" key="3">
    <source>
        <dbReference type="PROSITE" id="PS50977"/>
    </source>
</evidence>
<dbReference type="PROSITE" id="PS50977">
    <property type="entry name" value="HTH_TETR_2"/>
    <property type="match status" value="1"/>
</dbReference>
<dbReference type="PANTHER" id="PTHR43479:SF11">
    <property type="entry name" value="ACREF_ENVCD OPERON REPRESSOR-RELATED"/>
    <property type="match status" value="1"/>
</dbReference>
<name>A0A5C4TJ29_FRUSA</name>
<dbReference type="EMBL" id="QFCR01000040">
    <property type="protein sequence ID" value="TNK89783.1"/>
    <property type="molecule type" value="Genomic_DNA"/>
</dbReference>
<organism evidence="4 5">
    <name type="scientific">Fructilactobacillus sanfranciscensis</name>
    <name type="common">Lactobacillus sanfranciscensis</name>
    <dbReference type="NCBI Taxonomy" id="1625"/>
    <lineage>
        <taxon>Bacteria</taxon>
        <taxon>Bacillati</taxon>
        <taxon>Bacillota</taxon>
        <taxon>Bacilli</taxon>
        <taxon>Lactobacillales</taxon>
        <taxon>Lactobacillaceae</taxon>
        <taxon>Fructilactobacillus</taxon>
    </lineage>
</organism>
<comment type="caution">
    <text evidence="4">The sequence shown here is derived from an EMBL/GenBank/DDBJ whole genome shotgun (WGS) entry which is preliminary data.</text>
</comment>
<sequence length="210" mass="24538">MGTKRNYEMTNELLLASAKESFLTQGFKDTKLRDICRRAHLTTGAFYKHFKSKDDLLAQLVEPLLQDLKTIYSKQINDALSSMTPENINQIWLEKVLNMDDVIHAVYQNREITDLLLFKTNGSKYNNLAEMITQFFADKVAQIIAEMEQKEILPNNFVPDQRQIHFFVYSNTATFYDILKHSFTEAETIKLDQNLCQFSYYGWINVLKLN</sequence>
<keyword evidence="1 2" id="KW-0238">DNA-binding</keyword>
<evidence type="ECO:0000256" key="2">
    <source>
        <dbReference type="PROSITE-ProRule" id="PRU00335"/>
    </source>
</evidence>
<feature type="DNA-binding region" description="H-T-H motif" evidence="2">
    <location>
        <begin position="31"/>
        <end position="50"/>
    </location>
</feature>
<dbReference type="PRINTS" id="PR00455">
    <property type="entry name" value="HTHTETR"/>
</dbReference>
<feature type="domain" description="HTH tetR-type" evidence="3">
    <location>
        <begin position="8"/>
        <end position="68"/>
    </location>
</feature>